<evidence type="ECO:0000256" key="1">
    <source>
        <dbReference type="ARBA" id="ARBA00008894"/>
    </source>
</evidence>
<dbReference type="InterPro" id="IPR038005">
    <property type="entry name" value="RX-like_CC"/>
</dbReference>
<sequence length="932" mass="106628">MAEVVVSSSAGAMRSLVTKLTILLGTEYQKHKRMQKEVALLKDELSTMNALLETLEDIDELDPLTREWRNQVREAAHDIEDCVNNFIHSPTKNEAKVGFIQEIIIQRFKSLRARSKIAKQIDELKAQVVEISNRHDRYKLDDYISMSSYVAIDPRVSALYTDATSLVGIEGHVEELIKWLMDGNKKLKVVSIVGIGGIGKTTLANQVYCKLDGQFDCKAIVSISQKLDIKNLLNNILLEFGEQRLSDSCDVRHHLNEIRKYLQSKRYFVIIDDLWDTSAWEVIKCAFPENHHQSRVMTTTRIRSVAAACCNYNYEDIYNMKALTDQDAKRLFFNRIFGSGGTCPPHFKSVSTEILKKCGGMPLAIITIASLLASQPNNLKEQWEYIRNSLGTSHGENPTLDGMRKILNLSYTNLPHCIKACFLYVGIYPEDYTIKKDDLIKLWVAEGFVRTAHNDHDAYCVARGYFNELINRSMIQPILLDHNDEVLTCRVHDMILDLIISKSTDENLFTIVNDSKFMRRLCGKVRRLSFHSWITMEKYNKIVATICLLQVRSLVMLSYGLIPNVLDFRSLQVLILENSDQQDLTGICTLTQLRYFKIRTMEQFKLPSQIRGLQHLETFEIEKVPHFGFNSLHHLDIILPSDIIHLPRLLHLIIPDQTIMPDGIGNLKSLQTLKYFDLGKNSLHNILSLQELTNLKDLHLSCSRGSSFVGYKDVLFQSLARLADCNLKDLHINHHLSTMCCDSLNGLFKSAHHLQRLFLSDWQFSRVPSWIGELNVLHSLELSLGKLLKDDILILAEMPSLAHLYLHVRSAAKERIVISGTTFIVLKHFKLVCKRIPLTFEAGAMSKLQILELEFNARGMERQMELPVGIGHLSSLKQIHASISGFRATLSDRTAVEFVFNNFMCIHPNHPCVDIKYEPYKFIDWGDEDEYM</sequence>
<protein>
    <submittedName>
        <fullName evidence="12">Uncharacterized protein</fullName>
    </submittedName>
</protein>
<evidence type="ECO:0000256" key="3">
    <source>
        <dbReference type="ARBA" id="ARBA00022737"/>
    </source>
</evidence>
<evidence type="ECO:0000256" key="5">
    <source>
        <dbReference type="ARBA" id="ARBA00022821"/>
    </source>
</evidence>
<evidence type="ECO:0000259" key="10">
    <source>
        <dbReference type="Pfam" id="PF23559"/>
    </source>
</evidence>
<dbReference type="InterPro" id="IPR041118">
    <property type="entry name" value="Rx_N"/>
</dbReference>
<evidence type="ECO:0000313" key="13">
    <source>
        <dbReference type="Proteomes" id="UP000026961"/>
    </source>
</evidence>
<comment type="similarity">
    <text evidence="1">Belongs to the disease resistance NB-LRR family.</text>
</comment>
<dbReference type="PRINTS" id="PR00364">
    <property type="entry name" value="DISEASERSIST"/>
</dbReference>
<keyword evidence="6 7" id="KW-0175">Coiled coil</keyword>
<keyword evidence="5" id="KW-0611">Plant defense</keyword>
<feature type="domain" description="NB-ARC" evidence="8">
    <location>
        <begin position="170"/>
        <end position="336"/>
    </location>
</feature>
<keyword evidence="2" id="KW-0433">Leucine-rich repeat</keyword>
<evidence type="ECO:0000259" key="8">
    <source>
        <dbReference type="Pfam" id="PF00931"/>
    </source>
</evidence>
<keyword evidence="4" id="KW-0547">Nucleotide-binding</keyword>
<dbReference type="Gramene" id="OGLUM10G05650.1">
    <property type="protein sequence ID" value="OGLUM10G05650.1"/>
    <property type="gene ID" value="OGLUM10G05650"/>
</dbReference>
<feature type="domain" description="Disease resistance R13L4/SHOC-2-like LRR" evidence="11">
    <location>
        <begin position="550"/>
        <end position="911"/>
    </location>
</feature>
<dbReference type="CDD" id="cd14798">
    <property type="entry name" value="RX-CC_like"/>
    <property type="match status" value="1"/>
</dbReference>
<dbReference type="InterPro" id="IPR042197">
    <property type="entry name" value="Apaf_helical"/>
</dbReference>
<dbReference type="Pfam" id="PF00931">
    <property type="entry name" value="NB-ARC"/>
    <property type="match status" value="1"/>
</dbReference>
<dbReference type="InterPro" id="IPR032675">
    <property type="entry name" value="LRR_dom_sf"/>
</dbReference>
<dbReference type="EnsemblPlants" id="OGLUM10G05650.1">
    <property type="protein sequence ID" value="OGLUM10G05650.1"/>
    <property type="gene ID" value="OGLUM10G05650"/>
</dbReference>
<organism evidence="12">
    <name type="scientific">Oryza glumipatula</name>
    <dbReference type="NCBI Taxonomy" id="40148"/>
    <lineage>
        <taxon>Eukaryota</taxon>
        <taxon>Viridiplantae</taxon>
        <taxon>Streptophyta</taxon>
        <taxon>Embryophyta</taxon>
        <taxon>Tracheophyta</taxon>
        <taxon>Spermatophyta</taxon>
        <taxon>Magnoliopsida</taxon>
        <taxon>Liliopsida</taxon>
        <taxon>Poales</taxon>
        <taxon>Poaceae</taxon>
        <taxon>BOP clade</taxon>
        <taxon>Oryzoideae</taxon>
        <taxon>Oryzeae</taxon>
        <taxon>Oryzinae</taxon>
        <taxon>Oryza</taxon>
    </lineage>
</organism>
<dbReference type="eggNOG" id="KOG4658">
    <property type="taxonomic scope" value="Eukaryota"/>
</dbReference>
<evidence type="ECO:0000256" key="4">
    <source>
        <dbReference type="ARBA" id="ARBA00022741"/>
    </source>
</evidence>
<dbReference type="PANTHER" id="PTHR23155:SF906">
    <property type="entry name" value="OS08G0205100 PROTEIN"/>
    <property type="match status" value="1"/>
</dbReference>
<dbReference type="InterPro" id="IPR058922">
    <property type="entry name" value="WHD_DRP"/>
</dbReference>
<dbReference type="FunFam" id="3.40.50.300:FF:001091">
    <property type="entry name" value="Probable disease resistance protein At1g61300"/>
    <property type="match status" value="1"/>
</dbReference>
<dbReference type="SUPFAM" id="SSF52540">
    <property type="entry name" value="P-loop containing nucleoside triphosphate hydrolases"/>
    <property type="match status" value="1"/>
</dbReference>
<proteinExistence type="inferred from homology"/>
<dbReference type="Gene3D" id="3.80.10.10">
    <property type="entry name" value="Ribonuclease Inhibitor"/>
    <property type="match status" value="1"/>
</dbReference>
<evidence type="ECO:0000256" key="6">
    <source>
        <dbReference type="ARBA" id="ARBA00023054"/>
    </source>
</evidence>
<evidence type="ECO:0000259" key="11">
    <source>
        <dbReference type="Pfam" id="PF23598"/>
    </source>
</evidence>
<dbReference type="Pfam" id="PF23559">
    <property type="entry name" value="WHD_DRP"/>
    <property type="match status" value="1"/>
</dbReference>
<keyword evidence="3" id="KW-0677">Repeat</keyword>
<dbReference type="Gene3D" id="1.10.10.10">
    <property type="entry name" value="Winged helix-like DNA-binding domain superfamily/Winged helix DNA-binding domain"/>
    <property type="match status" value="1"/>
</dbReference>
<feature type="domain" description="Disease resistance N-terminal" evidence="9">
    <location>
        <begin position="12"/>
        <end position="95"/>
    </location>
</feature>
<feature type="coiled-coil region" evidence="7">
    <location>
        <begin position="114"/>
        <end position="141"/>
    </location>
</feature>
<dbReference type="Gene3D" id="1.10.8.430">
    <property type="entry name" value="Helical domain of apoptotic protease-activating factors"/>
    <property type="match status" value="1"/>
</dbReference>
<dbReference type="GO" id="GO:0043531">
    <property type="term" value="F:ADP binding"/>
    <property type="evidence" value="ECO:0007669"/>
    <property type="project" value="InterPro"/>
</dbReference>
<dbReference type="Pfam" id="PF23598">
    <property type="entry name" value="LRR_14"/>
    <property type="match status" value="1"/>
</dbReference>
<evidence type="ECO:0000256" key="2">
    <source>
        <dbReference type="ARBA" id="ARBA00022614"/>
    </source>
</evidence>
<dbReference type="InterPro" id="IPR036388">
    <property type="entry name" value="WH-like_DNA-bd_sf"/>
</dbReference>
<dbReference type="GO" id="GO:0002758">
    <property type="term" value="P:innate immune response-activating signaling pathway"/>
    <property type="evidence" value="ECO:0007669"/>
    <property type="project" value="UniProtKB-ARBA"/>
</dbReference>
<evidence type="ECO:0000256" key="7">
    <source>
        <dbReference type="SAM" id="Coils"/>
    </source>
</evidence>
<dbReference type="InterPro" id="IPR027417">
    <property type="entry name" value="P-loop_NTPase"/>
</dbReference>
<dbReference type="InterPro" id="IPR055414">
    <property type="entry name" value="LRR_R13L4/SHOC2-like"/>
</dbReference>
<dbReference type="Gene3D" id="1.20.5.4130">
    <property type="match status" value="1"/>
</dbReference>
<dbReference type="FunFam" id="1.10.10.10:FF:000322">
    <property type="entry name" value="Probable disease resistance protein At1g63360"/>
    <property type="match status" value="1"/>
</dbReference>
<reference evidence="12" key="1">
    <citation type="submission" date="2015-04" db="UniProtKB">
        <authorList>
            <consortium name="EnsemblPlants"/>
        </authorList>
    </citation>
    <scope>IDENTIFICATION</scope>
</reference>
<feature type="coiled-coil region" evidence="7">
    <location>
        <begin position="31"/>
        <end position="58"/>
    </location>
</feature>
<keyword evidence="13" id="KW-1185">Reference proteome</keyword>
<evidence type="ECO:0000259" key="9">
    <source>
        <dbReference type="Pfam" id="PF18052"/>
    </source>
</evidence>
<feature type="domain" description="Disease resistance protein winged helix" evidence="10">
    <location>
        <begin position="427"/>
        <end position="499"/>
    </location>
</feature>
<name>A0A0E0B8Z3_9ORYZ</name>
<dbReference type="HOGENOM" id="CLU_000837_25_0_1"/>
<dbReference type="Proteomes" id="UP000026961">
    <property type="component" value="Chromosome 10"/>
</dbReference>
<reference evidence="12" key="2">
    <citation type="submission" date="2018-05" db="EMBL/GenBank/DDBJ databases">
        <title>OgluRS3 (Oryza glumaepatula Reference Sequence Version 3).</title>
        <authorList>
            <person name="Zhang J."/>
            <person name="Kudrna D."/>
            <person name="Lee S."/>
            <person name="Talag J."/>
            <person name="Welchert J."/>
            <person name="Wing R.A."/>
        </authorList>
    </citation>
    <scope>NUCLEOTIDE SEQUENCE [LARGE SCALE GENOMIC DNA]</scope>
</reference>
<dbReference type="SUPFAM" id="SSF52058">
    <property type="entry name" value="L domain-like"/>
    <property type="match status" value="1"/>
</dbReference>
<dbReference type="GO" id="GO:0042742">
    <property type="term" value="P:defense response to bacterium"/>
    <property type="evidence" value="ECO:0007669"/>
    <property type="project" value="UniProtKB-ARBA"/>
</dbReference>
<dbReference type="PANTHER" id="PTHR23155">
    <property type="entry name" value="DISEASE RESISTANCE PROTEIN RP"/>
    <property type="match status" value="1"/>
</dbReference>
<evidence type="ECO:0000313" key="12">
    <source>
        <dbReference type="EnsemblPlants" id="OGLUM10G05650.1"/>
    </source>
</evidence>
<accession>A0A0E0B8Z3</accession>
<dbReference type="Gene3D" id="3.40.50.300">
    <property type="entry name" value="P-loop containing nucleotide triphosphate hydrolases"/>
    <property type="match status" value="1"/>
</dbReference>
<dbReference type="AlphaFoldDB" id="A0A0E0B8Z3"/>
<dbReference type="InterPro" id="IPR044974">
    <property type="entry name" value="Disease_R_plants"/>
</dbReference>
<dbReference type="InterPro" id="IPR002182">
    <property type="entry name" value="NB-ARC"/>
</dbReference>
<dbReference type="Pfam" id="PF18052">
    <property type="entry name" value="Rx_N"/>
    <property type="match status" value="1"/>
</dbReference>
<dbReference type="GO" id="GO:0009626">
    <property type="term" value="P:plant-type hypersensitive response"/>
    <property type="evidence" value="ECO:0007669"/>
    <property type="project" value="UniProtKB-ARBA"/>
</dbReference>